<name>A0A238YAB7_9FLAO</name>
<dbReference type="RefSeq" id="WP_141107304.1">
    <property type="nucleotide sequence ID" value="NZ_FZNX01000004.1"/>
</dbReference>
<keyword evidence="2" id="KW-1185">Reference proteome</keyword>
<dbReference type="AlphaFoldDB" id="A0A238YAB7"/>
<evidence type="ECO:0008006" key="3">
    <source>
        <dbReference type="Google" id="ProtNLM"/>
    </source>
</evidence>
<accession>A0A238YAB7</accession>
<dbReference type="EMBL" id="FZNX01000004">
    <property type="protein sequence ID" value="SNR67289.1"/>
    <property type="molecule type" value="Genomic_DNA"/>
</dbReference>
<evidence type="ECO:0000313" key="1">
    <source>
        <dbReference type="EMBL" id="SNR67289.1"/>
    </source>
</evidence>
<proteinExistence type="predicted"/>
<organism evidence="1 2">
    <name type="scientific">Lutibacter flavus</name>
    <dbReference type="NCBI Taxonomy" id="691689"/>
    <lineage>
        <taxon>Bacteria</taxon>
        <taxon>Pseudomonadati</taxon>
        <taxon>Bacteroidota</taxon>
        <taxon>Flavobacteriia</taxon>
        <taxon>Flavobacteriales</taxon>
        <taxon>Flavobacteriaceae</taxon>
        <taxon>Lutibacter</taxon>
    </lineage>
</organism>
<sequence>MKTLLVLFTIVSLSFGKNTQETITMNASFDGYEDGFYYFTDEEDNNFYFETVNKESLEKYKLSGEEFIGRSFEVTYKIETKTDEFEEQYESYSIVKLILIEEE</sequence>
<dbReference type="Proteomes" id="UP000198412">
    <property type="component" value="Unassembled WGS sequence"/>
</dbReference>
<dbReference type="OrthoDB" id="1453558at2"/>
<protein>
    <recommendedName>
        <fullName evidence="3">DUF4377 domain-containing protein</fullName>
    </recommendedName>
</protein>
<reference evidence="2" key="1">
    <citation type="submission" date="2017-06" db="EMBL/GenBank/DDBJ databases">
        <authorList>
            <person name="Varghese N."/>
            <person name="Submissions S."/>
        </authorList>
    </citation>
    <scope>NUCLEOTIDE SEQUENCE [LARGE SCALE GENOMIC DNA]</scope>
    <source>
        <strain evidence="2">DSM 27993</strain>
    </source>
</reference>
<evidence type="ECO:0000313" key="2">
    <source>
        <dbReference type="Proteomes" id="UP000198412"/>
    </source>
</evidence>
<gene>
    <name evidence="1" type="ORF">SAMN04488111_2364</name>
</gene>